<dbReference type="CDD" id="cd00805">
    <property type="entry name" value="TyrRS_core"/>
    <property type="match status" value="1"/>
</dbReference>
<comment type="catalytic activity">
    <reaction evidence="9 10">
        <text>tRNA(Tyr) + L-tyrosine + ATP = L-tyrosyl-tRNA(Tyr) + AMP + diphosphate + H(+)</text>
        <dbReference type="Rhea" id="RHEA:10220"/>
        <dbReference type="Rhea" id="RHEA-COMP:9706"/>
        <dbReference type="Rhea" id="RHEA-COMP:9707"/>
        <dbReference type="ChEBI" id="CHEBI:15378"/>
        <dbReference type="ChEBI" id="CHEBI:30616"/>
        <dbReference type="ChEBI" id="CHEBI:33019"/>
        <dbReference type="ChEBI" id="CHEBI:58315"/>
        <dbReference type="ChEBI" id="CHEBI:78442"/>
        <dbReference type="ChEBI" id="CHEBI:78536"/>
        <dbReference type="ChEBI" id="CHEBI:456215"/>
        <dbReference type="EC" id="6.1.1.1"/>
    </reaction>
</comment>
<dbReference type="Pfam" id="PF01479">
    <property type="entry name" value="S4"/>
    <property type="match status" value="1"/>
</dbReference>
<dbReference type="GO" id="GO:0003723">
    <property type="term" value="F:RNA binding"/>
    <property type="evidence" value="ECO:0007669"/>
    <property type="project" value="UniProtKB-KW"/>
</dbReference>
<dbReference type="EC" id="6.1.1.1" evidence="10"/>
<dbReference type="PANTHER" id="PTHR11766">
    <property type="entry name" value="TYROSYL-TRNA SYNTHETASE"/>
    <property type="match status" value="1"/>
</dbReference>
<keyword evidence="2 10" id="KW-0963">Cytoplasm</keyword>
<keyword evidence="7 10" id="KW-0648">Protein biosynthesis</keyword>
<dbReference type="KEGG" id="vbr:A6E01_10395"/>
<dbReference type="PROSITE" id="PS50889">
    <property type="entry name" value="S4"/>
    <property type="match status" value="1"/>
</dbReference>
<dbReference type="GeneID" id="77304924"/>
<dbReference type="Gene3D" id="3.40.50.620">
    <property type="entry name" value="HUPs"/>
    <property type="match status" value="1"/>
</dbReference>
<dbReference type="Proteomes" id="UP000235611">
    <property type="component" value="Unassembled WGS sequence"/>
</dbReference>
<comment type="function">
    <text evidence="10">Catalyzes the attachment of tyrosine to tRNA(Tyr) in a two-step reaction: tyrosine is first activated by ATP to form Tyr-AMP and then transferred to the acceptor end of tRNA(Tyr).</text>
</comment>
<dbReference type="HAMAP" id="MF_02007">
    <property type="entry name" value="Tyr_tRNA_synth_type2"/>
    <property type="match status" value="1"/>
</dbReference>
<dbReference type="InterPro" id="IPR036986">
    <property type="entry name" value="S4_RNA-bd_sf"/>
</dbReference>
<dbReference type="EMBL" id="CP016177">
    <property type="protein sequence ID" value="ANO33613.1"/>
    <property type="molecule type" value="Genomic_DNA"/>
</dbReference>
<dbReference type="InterPro" id="IPR002307">
    <property type="entry name" value="Tyr-tRNA-ligase"/>
</dbReference>
<dbReference type="InterPro" id="IPR001412">
    <property type="entry name" value="aa-tRNA-synth_I_CS"/>
</dbReference>
<dbReference type="GO" id="GO:0004831">
    <property type="term" value="F:tyrosine-tRNA ligase activity"/>
    <property type="evidence" value="ECO:0007669"/>
    <property type="project" value="UniProtKB-UniRule"/>
</dbReference>
<organism evidence="14 16">
    <name type="scientific">Vibrio breoganii</name>
    <dbReference type="NCBI Taxonomy" id="553239"/>
    <lineage>
        <taxon>Bacteria</taxon>
        <taxon>Pseudomonadati</taxon>
        <taxon>Pseudomonadota</taxon>
        <taxon>Gammaproteobacteria</taxon>
        <taxon>Vibrionales</taxon>
        <taxon>Vibrionaceae</taxon>
        <taxon>Vibrio</taxon>
    </lineage>
</organism>
<evidence type="ECO:0000313" key="13">
    <source>
        <dbReference type="EMBL" id="ANO33613.1"/>
    </source>
</evidence>
<dbReference type="GO" id="GO:0006437">
    <property type="term" value="P:tyrosyl-tRNA aminoacylation"/>
    <property type="evidence" value="ECO:0007669"/>
    <property type="project" value="UniProtKB-UniRule"/>
</dbReference>
<name>A0AAJ5ELF3_9VIBR</name>
<dbReference type="InterPro" id="IPR014729">
    <property type="entry name" value="Rossmann-like_a/b/a_fold"/>
</dbReference>
<reference evidence="14" key="4">
    <citation type="journal article" date="2018" name="Nature">
        <title>A major lineage of non-tailed dsDNA viruses as unrecognized killers of marine bacteria.</title>
        <authorList>
            <person name="Kauffman K.M."/>
            <person name="Hussain F.A."/>
            <person name="Yang J."/>
            <person name="Arevalo P."/>
            <person name="Brown J.M."/>
            <person name="Chang W.K."/>
            <person name="VanInsberghe D."/>
            <person name="Elsherbini J."/>
            <person name="Sharma R.S."/>
            <person name="Cutler M.B."/>
            <person name="Kelly L."/>
            <person name="Polz M.F."/>
        </authorList>
    </citation>
    <scope>NUCLEOTIDE SEQUENCE</scope>
    <source>
        <strain evidence="14">10N.222.49.A5</strain>
    </source>
</reference>
<evidence type="ECO:0000256" key="9">
    <source>
        <dbReference type="ARBA" id="ARBA00048248"/>
    </source>
</evidence>
<comment type="similarity">
    <text evidence="10">Belongs to the class-I aminoacyl-tRNA synthetase family. TyrS type 2 subfamily.</text>
</comment>
<reference evidence="14" key="3">
    <citation type="submission" date="2016-07" db="EMBL/GenBank/DDBJ databases">
        <authorList>
            <person name="Kauffman K."/>
            <person name="Arevalo P."/>
            <person name="Polz M.F."/>
        </authorList>
    </citation>
    <scope>NUCLEOTIDE SEQUENCE</scope>
    <source>
        <strain evidence="14">10N.222.49.A5</strain>
    </source>
</reference>
<evidence type="ECO:0000256" key="7">
    <source>
        <dbReference type="ARBA" id="ARBA00022917"/>
    </source>
</evidence>
<feature type="binding site" evidence="10">
    <location>
        <position position="229"/>
    </location>
    <ligand>
        <name>ATP</name>
        <dbReference type="ChEBI" id="CHEBI:30616"/>
    </ligand>
</feature>
<evidence type="ECO:0000256" key="5">
    <source>
        <dbReference type="ARBA" id="ARBA00022840"/>
    </source>
</evidence>
<dbReference type="GO" id="GO:0005829">
    <property type="term" value="C:cytosol"/>
    <property type="evidence" value="ECO:0007669"/>
    <property type="project" value="TreeGrafter"/>
</dbReference>
<evidence type="ECO:0000256" key="1">
    <source>
        <dbReference type="ARBA" id="ARBA00011738"/>
    </source>
</evidence>
<keyword evidence="3 10" id="KW-0436">Ligase</keyword>
<evidence type="ECO:0000313" key="16">
    <source>
        <dbReference type="Proteomes" id="UP000235611"/>
    </source>
</evidence>
<keyword evidence="6 11" id="KW-0694">RNA-binding</keyword>
<protein>
    <recommendedName>
        <fullName evidence="10">Tyrosine--tRNA ligase</fullName>
        <ecNumber evidence="10">6.1.1.1</ecNumber>
    </recommendedName>
    <alternativeName>
        <fullName evidence="10">Tyrosyl-tRNA synthetase</fullName>
        <shortName evidence="10">TyrRS</shortName>
    </alternativeName>
</protein>
<dbReference type="RefSeq" id="WP_017028365.1">
    <property type="nucleotide sequence ID" value="NZ_AP024864.1"/>
</dbReference>
<proteinExistence type="inferred from homology"/>
<keyword evidence="8 10" id="KW-0030">Aminoacyl-tRNA synthetase</keyword>
<keyword evidence="5 10" id="KW-0067">ATP-binding</keyword>
<dbReference type="FunFam" id="1.10.240.10:FF:000006">
    <property type="entry name" value="Tyrosine--tRNA ligase"/>
    <property type="match status" value="1"/>
</dbReference>
<dbReference type="AlphaFoldDB" id="A0AAJ5ELF3"/>
<evidence type="ECO:0000313" key="15">
    <source>
        <dbReference type="Proteomes" id="UP000092018"/>
    </source>
</evidence>
<dbReference type="SMART" id="SM00363">
    <property type="entry name" value="S4"/>
    <property type="match status" value="1"/>
</dbReference>
<evidence type="ECO:0000256" key="10">
    <source>
        <dbReference type="HAMAP-Rule" id="MF_02007"/>
    </source>
</evidence>
<keyword evidence="4 10" id="KW-0547">Nucleotide-binding</keyword>
<dbReference type="PANTHER" id="PTHR11766:SF1">
    <property type="entry name" value="TYROSINE--TRNA LIGASE"/>
    <property type="match status" value="1"/>
</dbReference>
<evidence type="ECO:0000256" key="11">
    <source>
        <dbReference type="PROSITE-ProRule" id="PRU00182"/>
    </source>
</evidence>
<dbReference type="InterPro" id="IPR024108">
    <property type="entry name" value="Tyr-tRNA-ligase_bac_2"/>
</dbReference>
<feature type="domain" description="RNA-binding S4" evidence="12">
    <location>
        <begin position="334"/>
        <end position="393"/>
    </location>
</feature>
<dbReference type="EMBL" id="MDBO01000052">
    <property type="protein sequence ID" value="PMP12916.1"/>
    <property type="molecule type" value="Genomic_DNA"/>
</dbReference>
<gene>
    <name evidence="10" type="primary">tyrS</name>
    <name evidence="13" type="ORF">A6E01_10395</name>
    <name evidence="14" type="ORF">BCS93_06480</name>
</gene>
<comment type="subunit">
    <text evidence="1 10">Homodimer.</text>
</comment>
<reference evidence="13 15" key="1">
    <citation type="submission" date="2016-06" db="EMBL/GenBank/DDBJ databases">
        <title>Adaptive Radiation by Waves of Gene Transfer Leads to Fine-Scale Resource Partitioning in Marine Microbes.</title>
        <authorList>
            <person name="Hehemann J.-H."/>
            <person name="Arevalo P."/>
            <person name="Datta M.S."/>
            <person name="Yu X."/>
            <person name="Corzett C."/>
            <person name="Henschel A."/>
            <person name="Preheim S.P."/>
            <person name="Timberlake S."/>
            <person name="Alm E.J."/>
            <person name="Polz M.F."/>
        </authorList>
    </citation>
    <scope>NUCLEOTIDE SEQUENCE [LARGE SCALE GENOMIC DNA]</scope>
    <source>
        <strain evidence="13 15">FF50</strain>
    </source>
</reference>
<feature type="short sequence motif" description="'KMSKS' region" evidence="10">
    <location>
        <begin position="226"/>
        <end position="230"/>
    </location>
</feature>
<dbReference type="InterPro" id="IPR002942">
    <property type="entry name" value="S4_RNA-bd"/>
</dbReference>
<dbReference type="FunFam" id="3.10.290.10:FF:000022">
    <property type="entry name" value="Tyrosine--tRNA ligase"/>
    <property type="match status" value="1"/>
</dbReference>
<dbReference type="PROSITE" id="PS00178">
    <property type="entry name" value="AA_TRNA_LIGASE_I"/>
    <property type="match status" value="1"/>
</dbReference>
<accession>A0AAJ5ELF3</accession>
<dbReference type="Proteomes" id="UP000092018">
    <property type="component" value="Chromosome 1"/>
</dbReference>
<dbReference type="CDD" id="cd00165">
    <property type="entry name" value="S4"/>
    <property type="match status" value="1"/>
</dbReference>
<dbReference type="InterPro" id="IPR002305">
    <property type="entry name" value="aa-tRNA-synth_Ic"/>
</dbReference>
<evidence type="ECO:0000256" key="2">
    <source>
        <dbReference type="ARBA" id="ARBA00022490"/>
    </source>
</evidence>
<evidence type="ECO:0000313" key="14">
    <source>
        <dbReference type="EMBL" id="PMP12916.1"/>
    </source>
</evidence>
<evidence type="ECO:0000256" key="4">
    <source>
        <dbReference type="ARBA" id="ARBA00022741"/>
    </source>
</evidence>
<dbReference type="FunFam" id="3.40.50.620:FF:000061">
    <property type="entry name" value="Tyrosine--tRNA ligase"/>
    <property type="match status" value="1"/>
</dbReference>
<evidence type="ECO:0000259" key="12">
    <source>
        <dbReference type="SMART" id="SM00363"/>
    </source>
</evidence>
<reference evidence="16" key="2">
    <citation type="submission" date="2016-07" db="EMBL/GenBank/DDBJ databases">
        <title>Nontailed viruses are major unrecognized killers of bacteria in the ocean.</title>
        <authorList>
            <person name="Kauffman K."/>
            <person name="Hussain F."/>
            <person name="Yang J."/>
            <person name="Arevalo P."/>
            <person name="Brown J."/>
            <person name="Cutler M."/>
            <person name="Kelly L."/>
            <person name="Polz M.F."/>
        </authorList>
    </citation>
    <scope>NUCLEOTIDE SEQUENCE [LARGE SCALE GENOMIC DNA]</scope>
    <source>
        <strain evidence="16">10N.222.49.A5</strain>
    </source>
</reference>
<evidence type="ECO:0000256" key="3">
    <source>
        <dbReference type="ARBA" id="ARBA00022598"/>
    </source>
</evidence>
<comment type="subcellular location">
    <subcellularLocation>
        <location evidence="10">Cytoplasm</location>
    </subcellularLocation>
</comment>
<evidence type="ECO:0000256" key="8">
    <source>
        <dbReference type="ARBA" id="ARBA00023146"/>
    </source>
</evidence>
<feature type="short sequence motif" description="'HIGH' region" evidence="10">
    <location>
        <begin position="42"/>
        <end position="51"/>
    </location>
</feature>
<dbReference type="GO" id="GO:0005524">
    <property type="term" value="F:ATP binding"/>
    <property type="evidence" value="ECO:0007669"/>
    <property type="project" value="UniProtKB-UniRule"/>
</dbReference>
<dbReference type="PRINTS" id="PR01040">
    <property type="entry name" value="TRNASYNTHTYR"/>
</dbReference>
<evidence type="ECO:0000256" key="6">
    <source>
        <dbReference type="ARBA" id="ARBA00022884"/>
    </source>
</evidence>
<dbReference type="InterPro" id="IPR024088">
    <property type="entry name" value="Tyr-tRNA-ligase_bac-type"/>
</dbReference>
<dbReference type="Gene3D" id="3.10.290.10">
    <property type="entry name" value="RNA-binding S4 domain"/>
    <property type="match status" value="1"/>
</dbReference>
<dbReference type="NCBIfam" id="TIGR00234">
    <property type="entry name" value="tyrS"/>
    <property type="match status" value="1"/>
</dbReference>
<dbReference type="Pfam" id="PF00579">
    <property type="entry name" value="tRNA-synt_1b"/>
    <property type="match status" value="1"/>
</dbReference>
<dbReference type="SUPFAM" id="SSF55174">
    <property type="entry name" value="Alpha-L RNA-binding motif"/>
    <property type="match status" value="1"/>
</dbReference>
<dbReference type="SUPFAM" id="SSF52374">
    <property type="entry name" value="Nucleotidylyl transferase"/>
    <property type="match status" value="1"/>
</dbReference>
<sequence>MASFEAALAEIKRGVEELIPEEELIAKLKENRPLRIKLGADPTAPDIHLGHTVILNKLRTFQDLGHDVTFLIGDFTGMVGDPTGKNTTRPPLTREDVLRNAETYKEQVFKILDPAKTKIAFNSEWLGELGAEGMLRLAANQTVARMLERDDFKKRYAGGQPIAIHEFMYPLLQGYDSVAMETDVELGGTDQKFNLLMGRELQKSHGQKPQAVLTMPLLVGLDGEKKMSKSAHNYIGVSEVPTEMFGKIMSISDVLMWSYYELLSFRPLAEIEQFKADVENGKNPRDVKILLAKEIIARFHSQADADAAEQEFINRFQKGAIPDEMPEFEFEVGRPVSNLLKEAGLCSSSSEAMRMVKQGAAKIDGEKITDSKFVPQAGTYVFQVGKRKFARLTFK</sequence>
<dbReference type="Gene3D" id="1.10.240.10">
    <property type="entry name" value="Tyrosyl-Transfer RNA Synthetase"/>
    <property type="match status" value="1"/>
</dbReference>